<comment type="caution">
    <text evidence="1">The sequence shown here is derived from an EMBL/GenBank/DDBJ whole genome shotgun (WGS) entry which is preliminary data.</text>
</comment>
<dbReference type="Proteomes" id="UP001153050">
    <property type="component" value="Unassembled WGS sequence"/>
</dbReference>
<proteinExistence type="predicted"/>
<gene>
    <name evidence="1" type="ORF">MES5069_520060</name>
</gene>
<protein>
    <submittedName>
        <fullName evidence="1">Uncharacterized protein</fullName>
    </submittedName>
</protein>
<organism evidence="1 2">
    <name type="scientific">Mesorhizobium escarrei</name>
    <dbReference type="NCBI Taxonomy" id="666018"/>
    <lineage>
        <taxon>Bacteria</taxon>
        <taxon>Pseudomonadati</taxon>
        <taxon>Pseudomonadota</taxon>
        <taxon>Alphaproteobacteria</taxon>
        <taxon>Hyphomicrobiales</taxon>
        <taxon>Phyllobacteriaceae</taxon>
        <taxon>Mesorhizobium</taxon>
    </lineage>
</organism>
<evidence type="ECO:0000313" key="2">
    <source>
        <dbReference type="Proteomes" id="UP001153050"/>
    </source>
</evidence>
<sequence length="71" mass="7824">MNVAKCTQLCRREATALCKSLHVKLGSFTLTYSLSLCIRELAILYSLLSFSQGGEECRPPKYCGAKSSLSF</sequence>
<evidence type="ECO:0000313" key="1">
    <source>
        <dbReference type="EMBL" id="CAH2406314.1"/>
    </source>
</evidence>
<accession>A0ABN8KCD1</accession>
<reference evidence="1 2" key="1">
    <citation type="submission" date="2022-03" db="EMBL/GenBank/DDBJ databases">
        <authorList>
            <person name="Brunel B."/>
        </authorList>
    </citation>
    <scope>NUCLEOTIDE SEQUENCE [LARGE SCALE GENOMIC DNA]</scope>
    <source>
        <strain evidence="1">STM5069sample</strain>
    </source>
</reference>
<dbReference type="EMBL" id="CAKXZT010000149">
    <property type="protein sequence ID" value="CAH2406314.1"/>
    <property type="molecule type" value="Genomic_DNA"/>
</dbReference>
<keyword evidence="2" id="KW-1185">Reference proteome</keyword>
<name>A0ABN8KCD1_9HYPH</name>